<gene>
    <name evidence="2" type="ORF">HKW66_Vig0190940</name>
</gene>
<proteinExistence type="predicted"/>
<feature type="region of interest" description="Disordered" evidence="1">
    <location>
        <begin position="127"/>
        <end position="164"/>
    </location>
</feature>
<reference evidence="2 3" key="1">
    <citation type="submission" date="2020-05" db="EMBL/GenBank/DDBJ databases">
        <title>Vigna angularis (adzuki bean) Var. LongXiaoDou No. 4 denovo assembly.</title>
        <authorList>
            <person name="Xiang H."/>
        </authorList>
    </citation>
    <scope>NUCLEOTIDE SEQUENCE [LARGE SCALE GENOMIC DNA]</scope>
    <source>
        <tissue evidence="2">Leaf</tissue>
    </source>
</reference>
<evidence type="ECO:0000256" key="1">
    <source>
        <dbReference type="SAM" id="MobiDB-lite"/>
    </source>
</evidence>
<dbReference type="AlphaFoldDB" id="A0A8T0KRN7"/>
<organism evidence="2 3">
    <name type="scientific">Phaseolus angularis</name>
    <name type="common">Azuki bean</name>
    <name type="synonym">Vigna angularis</name>
    <dbReference type="NCBI Taxonomy" id="3914"/>
    <lineage>
        <taxon>Eukaryota</taxon>
        <taxon>Viridiplantae</taxon>
        <taxon>Streptophyta</taxon>
        <taxon>Embryophyta</taxon>
        <taxon>Tracheophyta</taxon>
        <taxon>Spermatophyta</taxon>
        <taxon>Magnoliopsida</taxon>
        <taxon>eudicotyledons</taxon>
        <taxon>Gunneridae</taxon>
        <taxon>Pentapetalae</taxon>
        <taxon>rosids</taxon>
        <taxon>fabids</taxon>
        <taxon>Fabales</taxon>
        <taxon>Fabaceae</taxon>
        <taxon>Papilionoideae</taxon>
        <taxon>50 kb inversion clade</taxon>
        <taxon>NPAAA clade</taxon>
        <taxon>indigoferoid/millettioid clade</taxon>
        <taxon>Phaseoleae</taxon>
        <taxon>Vigna</taxon>
    </lineage>
</organism>
<dbReference type="Proteomes" id="UP000743370">
    <property type="component" value="Unassembled WGS sequence"/>
</dbReference>
<feature type="compositionally biased region" description="Polar residues" evidence="1">
    <location>
        <begin position="316"/>
        <end position="325"/>
    </location>
</feature>
<evidence type="ECO:0000313" key="3">
    <source>
        <dbReference type="Proteomes" id="UP000743370"/>
    </source>
</evidence>
<dbReference type="EMBL" id="JABFOF010000003">
    <property type="protein sequence ID" value="KAG2401869.1"/>
    <property type="molecule type" value="Genomic_DNA"/>
</dbReference>
<sequence>MEEEKRTRPGDSYHNYNLNYVSIAEVDATPTFTNFLPSVPNVMGQLKFVNNQFCTISEYTITGSTSQEKDQRKELVASTENEVQEYCDGLLQQIVDSSSATISTTYGDQKRSDNICGKRIVLGFDLNKTPEQKAPQKRKHRPKRPSQKEVQNLQLKRHSSKRIHAKRKYVRKSAVTPQTDVIDEIVDSAVSTKKSCWRALNFDLEHTKYESQSKIGSHQEIPHTNKKALNNNSDHKATEMLGGATIIYDTNSTLLISLCNELKTENLPKNTVDNQLLHKKQTDNFQSERKSVTALSAITEEPQIAKFPVTEEVPAQGNSDLSQEG</sequence>
<comment type="caution">
    <text evidence="2">The sequence shown here is derived from an EMBL/GenBank/DDBJ whole genome shotgun (WGS) entry which is preliminary data.</text>
</comment>
<feature type="region of interest" description="Disordered" evidence="1">
    <location>
        <begin position="306"/>
        <end position="325"/>
    </location>
</feature>
<feature type="compositionally biased region" description="Basic residues" evidence="1">
    <location>
        <begin position="155"/>
        <end position="164"/>
    </location>
</feature>
<evidence type="ECO:0000313" key="2">
    <source>
        <dbReference type="EMBL" id="KAG2401869.1"/>
    </source>
</evidence>
<feature type="compositionally biased region" description="Basic residues" evidence="1">
    <location>
        <begin position="135"/>
        <end position="145"/>
    </location>
</feature>
<protein>
    <submittedName>
        <fullName evidence="2">Uncharacterized protein</fullName>
    </submittedName>
</protein>
<name>A0A8T0KRN7_PHAAN</name>
<accession>A0A8T0KRN7</accession>